<dbReference type="AlphaFoldDB" id="A0A543J2J9"/>
<dbReference type="EMBL" id="VFPQ01000001">
    <property type="protein sequence ID" value="TQM77050.1"/>
    <property type="molecule type" value="Genomic_DNA"/>
</dbReference>
<feature type="region of interest" description="Disordered" evidence="1">
    <location>
        <begin position="1"/>
        <end position="228"/>
    </location>
</feature>
<evidence type="ECO:0000313" key="3">
    <source>
        <dbReference type="Proteomes" id="UP000319213"/>
    </source>
</evidence>
<reference evidence="2 3" key="1">
    <citation type="submission" date="2019-06" db="EMBL/GenBank/DDBJ databases">
        <title>Sequencing the genomes of 1000 actinobacteria strains.</title>
        <authorList>
            <person name="Klenk H.-P."/>
        </authorList>
    </citation>
    <scope>NUCLEOTIDE SEQUENCE [LARGE SCALE GENOMIC DNA]</scope>
    <source>
        <strain evidence="2 3">DSM 43186</strain>
    </source>
</reference>
<comment type="caution">
    <text evidence="2">The sequence shown here is derived from an EMBL/GenBank/DDBJ whole genome shotgun (WGS) entry which is preliminary data.</text>
</comment>
<keyword evidence="3" id="KW-1185">Reference proteome</keyword>
<dbReference type="Proteomes" id="UP000319213">
    <property type="component" value="Unassembled WGS sequence"/>
</dbReference>
<feature type="compositionally biased region" description="Basic and acidic residues" evidence="1">
    <location>
        <begin position="1"/>
        <end position="10"/>
    </location>
</feature>
<organism evidence="2 3">
    <name type="scientific">Thermopolyspora flexuosa</name>
    <dbReference type="NCBI Taxonomy" id="103836"/>
    <lineage>
        <taxon>Bacteria</taxon>
        <taxon>Bacillati</taxon>
        <taxon>Actinomycetota</taxon>
        <taxon>Actinomycetes</taxon>
        <taxon>Streptosporangiales</taxon>
        <taxon>Streptosporangiaceae</taxon>
        <taxon>Thermopolyspora</taxon>
    </lineage>
</organism>
<gene>
    <name evidence="2" type="ORF">FHX40_3802</name>
</gene>
<dbReference type="RefSeq" id="WP_142260836.1">
    <property type="nucleotide sequence ID" value="NZ_BMPV01000009.1"/>
</dbReference>
<feature type="compositionally biased region" description="Low complexity" evidence="1">
    <location>
        <begin position="127"/>
        <end position="136"/>
    </location>
</feature>
<name>A0A543J2J9_9ACTN</name>
<dbReference type="OrthoDB" id="3468003at2"/>
<protein>
    <submittedName>
        <fullName evidence="2">Uncharacterized protein</fullName>
    </submittedName>
</protein>
<feature type="compositionally biased region" description="Low complexity" evidence="1">
    <location>
        <begin position="15"/>
        <end position="25"/>
    </location>
</feature>
<accession>A0A543J2J9</accession>
<feature type="compositionally biased region" description="Low complexity" evidence="1">
    <location>
        <begin position="95"/>
        <end position="111"/>
    </location>
</feature>
<proteinExistence type="predicted"/>
<feature type="compositionally biased region" description="Low complexity" evidence="1">
    <location>
        <begin position="178"/>
        <end position="196"/>
    </location>
</feature>
<feature type="compositionally biased region" description="Low complexity" evidence="1">
    <location>
        <begin position="67"/>
        <end position="82"/>
    </location>
</feature>
<feature type="compositionally biased region" description="Basic and acidic residues" evidence="1">
    <location>
        <begin position="209"/>
        <end position="218"/>
    </location>
</feature>
<evidence type="ECO:0000256" key="1">
    <source>
        <dbReference type="SAM" id="MobiDB-lite"/>
    </source>
</evidence>
<evidence type="ECO:0000313" key="2">
    <source>
        <dbReference type="EMBL" id="TQM77050.1"/>
    </source>
</evidence>
<sequence>MGYPGDESRRPPYHSPDTTPASPAGPGTGPFPGPAADAHGTGPAWPSAGEAGSPGPSWGGTGRPWESAPAGSPGSPDPYGSATPYGAADAGDPYGTPGSTGPFPAPGTTGPLSAPTPADGPSDLFRPARPARSSPPYGMPGSYGAPDPFAAQAPGTGDPARPYGAADPWSAPAGGGAPSSFPSSFGTPPSFGVGPVPERPSFAASGGTDRPDPADRSPDPVAVPPRPRRSWVRPVAYSVTAVVLLGAAAGGLYAVAQRNAAATSAVDDPSPAASAHVGLVRPQGKYGFAASRKTDPTPLTAKELFPKVKVTSGGRTYLLRARRVDKKCKDAVVGEKIQKAVTAARCTQLIRASFQDSTGKIIGTIGVANLSTSAGAKRVATAGAAKERKDYVKPLQGKSGPTKALGTGEALAGAWTHGHYAVLLWFQFKDGHKPSAAETKRLNRAASEIADKTVFPALDTRALTGAPG</sequence>